<dbReference type="Gene3D" id="3.90.230.10">
    <property type="entry name" value="Creatinase/methionine aminopeptidase superfamily"/>
    <property type="match status" value="1"/>
</dbReference>
<gene>
    <name evidence="8" type="primary">ICP55</name>
    <name evidence="8" type="ORF">FIM1_2867</name>
</gene>
<dbReference type="CDD" id="cd01087">
    <property type="entry name" value="Prolidase"/>
    <property type="match status" value="1"/>
</dbReference>
<evidence type="ECO:0000256" key="1">
    <source>
        <dbReference type="ARBA" id="ARBA00001936"/>
    </source>
</evidence>
<dbReference type="Gene3D" id="3.40.350.10">
    <property type="entry name" value="Creatinase/prolidase N-terminal domain"/>
    <property type="match status" value="1"/>
</dbReference>
<evidence type="ECO:0000313" key="8">
    <source>
        <dbReference type="EMBL" id="QGN16165.1"/>
    </source>
</evidence>
<reference evidence="8 9" key="1">
    <citation type="submission" date="2016-03" db="EMBL/GenBank/DDBJ databases">
        <title>How can Kluyveromyces marxianus grow so fast - potential evolutionary course in Saccharomyces Complex revealed by comparative genomics.</title>
        <authorList>
            <person name="Mo W."/>
            <person name="Lu W."/>
            <person name="Yang X."/>
            <person name="Qi J."/>
            <person name="Lv H."/>
        </authorList>
    </citation>
    <scope>NUCLEOTIDE SEQUENCE [LARGE SCALE GENOMIC DNA]</scope>
    <source>
        <strain evidence="8 9">FIM1</strain>
    </source>
</reference>
<evidence type="ECO:0000256" key="4">
    <source>
        <dbReference type="ARBA" id="ARBA00022801"/>
    </source>
</evidence>
<dbReference type="EMBL" id="CP015057">
    <property type="protein sequence ID" value="QGN16165.1"/>
    <property type="molecule type" value="Genomic_DNA"/>
</dbReference>
<name>A0ABX6EX95_KLUMA</name>
<keyword evidence="4" id="KW-0378">Hydrolase</keyword>
<dbReference type="SMART" id="SM01011">
    <property type="entry name" value="AMP_N"/>
    <property type="match status" value="1"/>
</dbReference>
<evidence type="ECO:0000259" key="7">
    <source>
        <dbReference type="SMART" id="SM01011"/>
    </source>
</evidence>
<feature type="domain" description="Aminopeptidase P N-terminal" evidence="7">
    <location>
        <begin position="56"/>
        <end position="193"/>
    </location>
</feature>
<evidence type="ECO:0000256" key="3">
    <source>
        <dbReference type="ARBA" id="ARBA00022723"/>
    </source>
</evidence>
<proteinExistence type="inferred from homology"/>
<dbReference type="Proteomes" id="UP000422736">
    <property type="component" value="Chromosome 4"/>
</dbReference>
<protein>
    <submittedName>
        <fullName evidence="8">Peptidase YER078C</fullName>
    </submittedName>
</protein>
<dbReference type="Pfam" id="PF00557">
    <property type="entry name" value="Peptidase_M24"/>
    <property type="match status" value="1"/>
</dbReference>
<keyword evidence="5" id="KW-0464">Manganese</keyword>
<dbReference type="InterPro" id="IPR007865">
    <property type="entry name" value="Aminopep_P_N"/>
</dbReference>
<dbReference type="SUPFAM" id="SSF53092">
    <property type="entry name" value="Creatinase/prolidase N-terminal domain"/>
    <property type="match status" value="1"/>
</dbReference>
<evidence type="ECO:0000256" key="2">
    <source>
        <dbReference type="ARBA" id="ARBA00008766"/>
    </source>
</evidence>
<dbReference type="SUPFAM" id="SSF55920">
    <property type="entry name" value="Creatinase/aminopeptidase"/>
    <property type="match status" value="1"/>
</dbReference>
<dbReference type="PROSITE" id="PS00491">
    <property type="entry name" value="PROLINE_PEPTIDASE"/>
    <property type="match status" value="1"/>
</dbReference>
<dbReference type="InterPro" id="IPR052433">
    <property type="entry name" value="X-Pro_dipept-like"/>
</dbReference>
<dbReference type="InterPro" id="IPR000994">
    <property type="entry name" value="Pept_M24"/>
</dbReference>
<evidence type="ECO:0000256" key="6">
    <source>
        <dbReference type="RuleBase" id="RU000590"/>
    </source>
</evidence>
<dbReference type="PANTHER" id="PTHR43226:SF4">
    <property type="entry name" value="XAA-PRO AMINOPEPTIDASE 3"/>
    <property type="match status" value="1"/>
</dbReference>
<dbReference type="Pfam" id="PF05195">
    <property type="entry name" value="AMP_N"/>
    <property type="match status" value="1"/>
</dbReference>
<dbReference type="InterPro" id="IPR036005">
    <property type="entry name" value="Creatinase/aminopeptidase-like"/>
</dbReference>
<dbReference type="InterPro" id="IPR001131">
    <property type="entry name" value="Peptidase_M24B_aminopep-P_CS"/>
</dbReference>
<dbReference type="PANTHER" id="PTHR43226">
    <property type="entry name" value="XAA-PRO AMINOPEPTIDASE 3"/>
    <property type="match status" value="1"/>
</dbReference>
<sequence>MLFNPNFLRVISRRNFGTKPELKQFVNRQRLPINCGQPIHETRPYLLKQGELTPGITALEYFKRRVKLASKLVPRSCAIIAGSQMKYASGPVFYPFQQNNDLFYLTGWNEPDSVMILEKPDNDPENVVLHMIVPPKDSFAEKWEGFRTGVEGAQEIFNADEATSNENLEKYVDKIIKRCENIYFDTNNTAKNSGAFFSEFFSLKNESQKQNTILNMIKNTSGVKNLMPLKKIIANLRSIKSPAELRVMRRAGQISGRAYNQAYAKRFRNERTLGAFLEYKFIEGGCDRSAYVPVIGTGENALCIHYTRNDDVMFDDEMVLVDASGAIGGYCSDISRTWPVSGKFTDAQRDLYEVVLTVQRKCIELCCAHNVISLHQIHEKSLQFFKEELKNIGLSSLSTWDINEIYPHYIGHNLGLDVHDVPEISRHQPLQENQVITIEPGLYIPDDPKYPAYFRNIGIRIEDDIAIGMDTYTNLTVEAVKEIADLENIMQNGISTKIEHDVVSPLDF</sequence>
<evidence type="ECO:0000256" key="5">
    <source>
        <dbReference type="ARBA" id="ARBA00023211"/>
    </source>
</evidence>
<comment type="similarity">
    <text evidence="2 6">Belongs to the peptidase M24B family.</text>
</comment>
<keyword evidence="3 6" id="KW-0479">Metal-binding</keyword>
<evidence type="ECO:0000313" key="9">
    <source>
        <dbReference type="Proteomes" id="UP000422736"/>
    </source>
</evidence>
<comment type="cofactor">
    <cofactor evidence="1">
        <name>Mn(2+)</name>
        <dbReference type="ChEBI" id="CHEBI:29035"/>
    </cofactor>
</comment>
<organism evidence="8 9">
    <name type="scientific">Kluyveromyces marxianus</name>
    <name type="common">Yeast</name>
    <name type="synonym">Candida kefyr</name>
    <dbReference type="NCBI Taxonomy" id="4911"/>
    <lineage>
        <taxon>Eukaryota</taxon>
        <taxon>Fungi</taxon>
        <taxon>Dikarya</taxon>
        <taxon>Ascomycota</taxon>
        <taxon>Saccharomycotina</taxon>
        <taxon>Saccharomycetes</taxon>
        <taxon>Saccharomycetales</taxon>
        <taxon>Saccharomycetaceae</taxon>
        <taxon>Kluyveromyces</taxon>
    </lineage>
</organism>
<keyword evidence="9" id="KW-1185">Reference proteome</keyword>
<accession>A0ABX6EX95</accession>
<dbReference type="InterPro" id="IPR029149">
    <property type="entry name" value="Creatin/AminoP/Spt16_N"/>
</dbReference>